<gene>
    <name evidence="1" type="ORF">LBBP_00618</name>
</gene>
<dbReference type="AlphaFoldDB" id="A0A0S2IMY2"/>
<dbReference type="EMBL" id="CP012029">
    <property type="protein sequence ID" value="ALO24962.1"/>
    <property type="molecule type" value="Genomic_DNA"/>
</dbReference>
<proteinExistence type="predicted"/>
<dbReference type="PATRIC" id="fig|280505.15.peg.607"/>
<accession>A0A0S2IMY2</accession>
<organism evidence="1">
    <name type="scientific">Leptospira borgpetersenii serovar Ballum</name>
    <dbReference type="NCBI Taxonomy" id="280505"/>
    <lineage>
        <taxon>Bacteria</taxon>
        <taxon>Pseudomonadati</taxon>
        <taxon>Spirochaetota</taxon>
        <taxon>Spirochaetia</taxon>
        <taxon>Leptospirales</taxon>
        <taxon>Leptospiraceae</taxon>
        <taxon>Leptospira</taxon>
    </lineage>
</organism>
<dbReference type="Proteomes" id="UP000058857">
    <property type="component" value="Chromosome 1"/>
</dbReference>
<sequence>MGLYKNLSQNWDRTLQLDLSDKVNWVFGTRCKKERSNPPKEMK</sequence>
<evidence type="ECO:0000313" key="1">
    <source>
        <dbReference type="EMBL" id="ALO24962.1"/>
    </source>
</evidence>
<protein>
    <submittedName>
        <fullName evidence="1">Uncharacterized protein</fullName>
    </submittedName>
</protein>
<evidence type="ECO:0000313" key="2">
    <source>
        <dbReference type="Proteomes" id="UP000058857"/>
    </source>
</evidence>
<name>A0A0S2IMY2_LEPBO</name>
<reference evidence="1 2" key="1">
    <citation type="journal article" date="2015" name="PLoS Negl. Trop. Dis.">
        <title>Distribution of Plasmids in Distinct Leptospira Pathogenic Species.</title>
        <authorList>
            <person name="Wang Y."/>
            <person name="Zhuang X."/>
            <person name="Zhong Y."/>
            <person name="Zhang C."/>
            <person name="Zhang Y."/>
            <person name="Zeng L."/>
            <person name="Zhu Y."/>
            <person name="He P."/>
            <person name="Dong K."/>
            <person name="Pal U."/>
            <person name="Guo X."/>
            <person name="Qin J."/>
        </authorList>
    </citation>
    <scope>NUCLEOTIDE SEQUENCE [LARGE SCALE GENOMIC DNA]</scope>
    <source>
        <strain evidence="1 2">56604</strain>
    </source>
</reference>